<proteinExistence type="predicted"/>
<feature type="transmembrane region" description="Helical" evidence="4">
    <location>
        <begin position="21"/>
        <end position="41"/>
    </location>
</feature>
<keyword evidence="7" id="KW-1185">Reference proteome</keyword>
<evidence type="ECO:0000256" key="2">
    <source>
        <dbReference type="ARBA" id="ARBA00022989"/>
    </source>
</evidence>
<feature type="transmembrane region" description="Helical" evidence="4">
    <location>
        <begin position="235"/>
        <end position="254"/>
    </location>
</feature>
<evidence type="ECO:0000256" key="3">
    <source>
        <dbReference type="ARBA" id="ARBA00023136"/>
    </source>
</evidence>
<dbReference type="Gene3D" id="1.20.1250.20">
    <property type="entry name" value="MFS general substrate transporter like domains"/>
    <property type="match status" value="2"/>
</dbReference>
<gene>
    <name evidence="6" type="ORF">ACFPIE_16905</name>
</gene>
<keyword evidence="2 4" id="KW-1133">Transmembrane helix</keyword>
<evidence type="ECO:0000313" key="6">
    <source>
        <dbReference type="EMBL" id="MFC5345598.1"/>
    </source>
</evidence>
<evidence type="ECO:0000313" key="7">
    <source>
        <dbReference type="Proteomes" id="UP001596152"/>
    </source>
</evidence>
<dbReference type="SUPFAM" id="SSF103473">
    <property type="entry name" value="MFS general substrate transporter"/>
    <property type="match status" value="1"/>
</dbReference>
<feature type="transmembrane region" description="Helical" evidence="4">
    <location>
        <begin position="366"/>
        <end position="385"/>
    </location>
</feature>
<keyword evidence="1 4" id="KW-0812">Transmembrane</keyword>
<name>A0ABW0FXF4_9CAUL</name>
<evidence type="ECO:0000259" key="5">
    <source>
        <dbReference type="PROSITE" id="PS50850"/>
    </source>
</evidence>
<feature type="transmembrane region" description="Helical" evidence="4">
    <location>
        <begin position="304"/>
        <end position="326"/>
    </location>
</feature>
<feature type="transmembrane region" description="Helical" evidence="4">
    <location>
        <begin position="332"/>
        <end position="354"/>
    </location>
</feature>
<dbReference type="Pfam" id="PF07690">
    <property type="entry name" value="MFS_1"/>
    <property type="match status" value="1"/>
</dbReference>
<dbReference type="PANTHER" id="PTHR23528">
    <property type="match status" value="1"/>
</dbReference>
<keyword evidence="3 4" id="KW-0472">Membrane</keyword>
<feature type="transmembrane region" description="Helical" evidence="4">
    <location>
        <begin position="187"/>
        <end position="204"/>
    </location>
</feature>
<feature type="transmembrane region" description="Helical" evidence="4">
    <location>
        <begin position="61"/>
        <end position="86"/>
    </location>
</feature>
<dbReference type="RefSeq" id="WP_374036638.1">
    <property type="nucleotide sequence ID" value="NZ_CP169082.1"/>
</dbReference>
<dbReference type="EMBL" id="JBHSLF010000051">
    <property type="protein sequence ID" value="MFC5345598.1"/>
    <property type="molecule type" value="Genomic_DNA"/>
</dbReference>
<dbReference type="PROSITE" id="PS50850">
    <property type="entry name" value="MFS"/>
    <property type="match status" value="1"/>
</dbReference>
<evidence type="ECO:0000256" key="4">
    <source>
        <dbReference type="SAM" id="Phobius"/>
    </source>
</evidence>
<protein>
    <submittedName>
        <fullName evidence="6">MFS transporter</fullName>
    </submittedName>
</protein>
<dbReference type="InterPro" id="IPR011701">
    <property type="entry name" value="MFS"/>
</dbReference>
<accession>A0ABW0FXF4</accession>
<dbReference type="InterPro" id="IPR020846">
    <property type="entry name" value="MFS_dom"/>
</dbReference>
<feature type="transmembrane region" description="Helical" evidence="4">
    <location>
        <begin position="391"/>
        <end position="410"/>
    </location>
</feature>
<dbReference type="InterPro" id="IPR036259">
    <property type="entry name" value="MFS_trans_sf"/>
</dbReference>
<comment type="caution">
    <text evidence="6">The sequence shown here is derived from an EMBL/GenBank/DDBJ whole genome shotgun (WGS) entry which is preliminary data.</text>
</comment>
<feature type="transmembrane region" description="Helical" evidence="4">
    <location>
        <begin position="274"/>
        <end position="292"/>
    </location>
</feature>
<organism evidence="6 7">
    <name type="scientific">Brevundimonas staleyi</name>
    <dbReference type="NCBI Taxonomy" id="74326"/>
    <lineage>
        <taxon>Bacteria</taxon>
        <taxon>Pseudomonadati</taxon>
        <taxon>Pseudomonadota</taxon>
        <taxon>Alphaproteobacteria</taxon>
        <taxon>Caulobacterales</taxon>
        <taxon>Caulobacteraceae</taxon>
        <taxon>Brevundimonas</taxon>
    </lineage>
</organism>
<dbReference type="PANTHER" id="PTHR23528:SF1">
    <property type="entry name" value="MAJOR FACILITATOR SUPERFAMILY (MFS) PROFILE DOMAIN-CONTAINING PROTEIN"/>
    <property type="match status" value="1"/>
</dbReference>
<reference evidence="7" key="1">
    <citation type="journal article" date="2019" name="Int. J. Syst. Evol. Microbiol.">
        <title>The Global Catalogue of Microorganisms (GCM) 10K type strain sequencing project: providing services to taxonomists for standard genome sequencing and annotation.</title>
        <authorList>
            <consortium name="The Broad Institute Genomics Platform"/>
            <consortium name="The Broad Institute Genome Sequencing Center for Infectious Disease"/>
            <person name="Wu L."/>
            <person name="Ma J."/>
        </authorList>
    </citation>
    <scope>NUCLEOTIDE SEQUENCE [LARGE SCALE GENOMIC DNA]</scope>
    <source>
        <strain evidence="7">JCM 12125</strain>
    </source>
</reference>
<feature type="transmembrane region" description="Helical" evidence="4">
    <location>
        <begin position="123"/>
        <end position="143"/>
    </location>
</feature>
<feature type="domain" description="Major facilitator superfamily (MFS) profile" evidence="5">
    <location>
        <begin position="228"/>
        <end position="417"/>
    </location>
</feature>
<sequence>MAHARSRTLTLSDATSPVRPRGLGFLVLYALAWGGGVIAYVPLLTLVLPIKVQAIAPDDKVALLSLATLIGAVVASVVNILVGIVSDRTVLRERGRRPWVALGLVLTLASYVLIDVVTTRVGLIVGIVLFQGALNLMLAPLSATAADEIPDQQKGLAGGLMGAVYTFGALAGMVVTASAGWSEGTQLAIVGGLVTACMLPFLLISRRRGPIVPASVPVVQAGAGRKGNLARVWTARLLVQIAGSILFAYLLFYFETVERSGPPVSPGEIARQVAWLAGSVTILLVPLSIATGRLSDAVRLRKPFLLITAVMMTLGLGLMALLPQWIPAAAGYVLFATGVGLFLGLQGAYAMQLLITPEHRGRDMGVLNLTNTIPALIAPSLAFALAGEGDFQSLLLVLTGLAAVALVLLFQIREQSV</sequence>
<feature type="transmembrane region" description="Helical" evidence="4">
    <location>
        <begin position="98"/>
        <end position="117"/>
    </location>
</feature>
<evidence type="ECO:0000256" key="1">
    <source>
        <dbReference type="ARBA" id="ARBA00022692"/>
    </source>
</evidence>
<feature type="transmembrane region" description="Helical" evidence="4">
    <location>
        <begin position="155"/>
        <end position="181"/>
    </location>
</feature>
<dbReference type="Proteomes" id="UP001596152">
    <property type="component" value="Unassembled WGS sequence"/>
</dbReference>